<comment type="caution">
    <text evidence="3">The sequence shown here is derived from an EMBL/GenBank/DDBJ whole genome shotgun (WGS) entry which is preliminary data.</text>
</comment>
<dbReference type="InterPro" id="IPR004143">
    <property type="entry name" value="BPL_LPL_catalytic"/>
</dbReference>
<evidence type="ECO:0000313" key="6">
    <source>
        <dbReference type="Proteomes" id="UP001197492"/>
    </source>
</evidence>
<dbReference type="EC" id="6.3.4.15" evidence="3"/>
<name>A0AAW4MQV1_9FIRM</name>
<keyword evidence="6" id="KW-1185">Reference proteome</keyword>
<keyword evidence="1 3" id="KW-0436">Ligase</keyword>
<dbReference type="InterPro" id="IPR004408">
    <property type="entry name" value="Biotin_CoA_COase_ligase"/>
</dbReference>
<dbReference type="AlphaFoldDB" id="A0AAW4MQV1"/>
<evidence type="ECO:0000313" key="5">
    <source>
        <dbReference type="Proteomes" id="UP001196408"/>
    </source>
</evidence>
<dbReference type="InterPro" id="IPR045864">
    <property type="entry name" value="aa-tRNA-synth_II/BPL/LPL"/>
</dbReference>
<dbReference type="NCBIfam" id="TIGR00121">
    <property type="entry name" value="birA_ligase"/>
    <property type="match status" value="1"/>
</dbReference>
<dbReference type="SUPFAM" id="SSF55681">
    <property type="entry name" value="Class II aaRS and biotin synthetases"/>
    <property type="match status" value="1"/>
</dbReference>
<accession>A0AAW4MQV1</accession>
<dbReference type="Proteomes" id="UP001196408">
    <property type="component" value="Unassembled WGS sequence"/>
</dbReference>
<evidence type="ECO:0000256" key="1">
    <source>
        <dbReference type="ARBA" id="ARBA00022598"/>
    </source>
</evidence>
<dbReference type="PROSITE" id="PS51733">
    <property type="entry name" value="BPL_LPL_CATALYTIC"/>
    <property type="match status" value="1"/>
</dbReference>
<dbReference type="GO" id="GO:0004077">
    <property type="term" value="F:biotin--[biotin carboxyl-carrier protein] ligase activity"/>
    <property type="evidence" value="ECO:0007669"/>
    <property type="project" value="UniProtKB-EC"/>
</dbReference>
<protein>
    <submittedName>
        <fullName evidence="3">Biotin--[acetyl-CoA-carboxylase] ligase</fullName>
        <ecNumber evidence="3">6.3.4.15</ecNumber>
    </submittedName>
</protein>
<dbReference type="GO" id="GO:0009249">
    <property type="term" value="P:protein lipoylation"/>
    <property type="evidence" value="ECO:0007669"/>
    <property type="project" value="UniProtKB-ARBA"/>
</dbReference>
<evidence type="ECO:0000313" key="4">
    <source>
        <dbReference type="EMBL" id="MBV3391927.1"/>
    </source>
</evidence>
<feature type="domain" description="BPL/LPL catalytic" evidence="2">
    <location>
        <begin position="1"/>
        <end position="163"/>
    </location>
</feature>
<dbReference type="Proteomes" id="UP001197492">
    <property type="component" value="Unassembled WGS sequence"/>
</dbReference>
<dbReference type="Pfam" id="PF03099">
    <property type="entry name" value="BPL_LplA_LipB"/>
    <property type="match status" value="1"/>
</dbReference>
<dbReference type="Gene3D" id="3.30.930.10">
    <property type="entry name" value="Bira Bifunctional Protein, Domain 2"/>
    <property type="match status" value="1"/>
</dbReference>
<gene>
    <name evidence="3" type="ORF">KSV97_01415</name>
    <name evidence="4" type="ORF">KSW06_01430</name>
</gene>
<dbReference type="RefSeq" id="WP_022424955.1">
    <property type="nucleotide sequence ID" value="NZ_CAXVKV010000012.1"/>
</dbReference>
<dbReference type="PANTHER" id="PTHR12835">
    <property type="entry name" value="BIOTIN PROTEIN LIGASE"/>
    <property type="match status" value="1"/>
</dbReference>
<dbReference type="GO" id="GO:0016740">
    <property type="term" value="F:transferase activity"/>
    <property type="evidence" value="ECO:0007669"/>
    <property type="project" value="UniProtKB-ARBA"/>
</dbReference>
<evidence type="ECO:0000259" key="2">
    <source>
        <dbReference type="PROSITE" id="PS51733"/>
    </source>
</evidence>
<dbReference type="GO" id="GO:0005737">
    <property type="term" value="C:cytoplasm"/>
    <property type="evidence" value="ECO:0007669"/>
    <property type="project" value="TreeGrafter"/>
</dbReference>
<organism evidence="3 5">
    <name type="scientific">Catenibacterium mitsuokai</name>
    <dbReference type="NCBI Taxonomy" id="100886"/>
    <lineage>
        <taxon>Bacteria</taxon>
        <taxon>Bacillati</taxon>
        <taxon>Bacillota</taxon>
        <taxon>Erysipelotrichia</taxon>
        <taxon>Erysipelotrichales</taxon>
        <taxon>Coprobacillaceae</taxon>
        <taxon>Catenibacterium</taxon>
    </lineage>
</organism>
<dbReference type="CDD" id="cd16442">
    <property type="entry name" value="BPL"/>
    <property type="match status" value="1"/>
</dbReference>
<sequence length="222" mass="25947">MKYIEFEEIDSTNTYIHDHYQELDNDTIVRAHYQTHGRGRSNHIWEADKNEQLLFSYYMKQNVDPLKVSAIMAYAIVTVLRMKQINAFIKWPNDIYVNNQKIAGILVETIYENTLQGIIIGTGLNISKGSYYSLSDVINHPIDKEKLMLNIIDTFKNMLHMPFASLLDGMNRHSYLRGKTIPYKEYGLVKFLYLDENCHLVIEDENKKKHTILLNELSLGRI</sequence>
<reference evidence="3 6" key="1">
    <citation type="submission" date="2021-06" db="EMBL/GenBank/DDBJ databases">
        <title>Collection of gut derived symbiotic bacterial strains cultured from healthy donors.</title>
        <authorList>
            <person name="Lin H."/>
            <person name="Littmann E."/>
            <person name="Pamer E.G."/>
        </authorList>
    </citation>
    <scope>NUCLEOTIDE SEQUENCE</scope>
    <source>
        <strain evidence="4 6">MSK.21.70</strain>
        <strain evidence="3">MSK.21.82</strain>
    </source>
</reference>
<dbReference type="EMBL" id="JAHOEF010000005">
    <property type="protein sequence ID" value="MBV3381902.1"/>
    <property type="molecule type" value="Genomic_DNA"/>
</dbReference>
<proteinExistence type="predicted"/>
<dbReference type="PANTHER" id="PTHR12835:SF5">
    <property type="entry name" value="BIOTIN--PROTEIN LIGASE"/>
    <property type="match status" value="1"/>
</dbReference>
<dbReference type="EMBL" id="JAHOEL010000005">
    <property type="protein sequence ID" value="MBV3391927.1"/>
    <property type="molecule type" value="Genomic_DNA"/>
</dbReference>
<evidence type="ECO:0000313" key="3">
    <source>
        <dbReference type="EMBL" id="MBV3381902.1"/>
    </source>
</evidence>